<reference evidence="2 3" key="1">
    <citation type="submission" date="2016-07" db="EMBL/GenBank/DDBJ databases">
        <title>Pervasive Adenine N6-methylation of Active Genes in Fungi.</title>
        <authorList>
            <consortium name="DOE Joint Genome Institute"/>
            <person name="Mondo S.J."/>
            <person name="Dannebaum R.O."/>
            <person name="Kuo R.C."/>
            <person name="Labutti K."/>
            <person name="Haridas S."/>
            <person name="Kuo A."/>
            <person name="Salamov A."/>
            <person name="Ahrendt S.R."/>
            <person name="Lipzen A."/>
            <person name="Sullivan W."/>
            <person name="Andreopoulos W.B."/>
            <person name="Clum A."/>
            <person name="Lindquist E."/>
            <person name="Daum C."/>
            <person name="Ramamoorthy G.K."/>
            <person name="Gryganskyi A."/>
            <person name="Culley D."/>
            <person name="Magnuson J.K."/>
            <person name="James T.Y."/>
            <person name="O'Malley M.A."/>
            <person name="Stajich J.E."/>
            <person name="Spatafora J.W."/>
            <person name="Visel A."/>
            <person name="Grigoriev I.V."/>
        </authorList>
    </citation>
    <scope>NUCLEOTIDE SEQUENCE [LARGE SCALE GENOMIC DNA]</scope>
    <source>
        <strain evidence="2 3">NRRL 1336</strain>
    </source>
</reference>
<organism evidence="2 3">
    <name type="scientific">Absidia repens</name>
    <dbReference type="NCBI Taxonomy" id="90262"/>
    <lineage>
        <taxon>Eukaryota</taxon>
        <taxon>Fungi</taxon>
        <taxon>Fungi incertae sedis</taxon>
        <taxon>Mucoromycota</taxon>
        <taxon>Mucoromycotina</taxon>
        <taxon>Mucoromycetes</taxon>
        <taxon>Mucorales</taxon>
        <taxon>Cunninghamellaceae</taxon>
        <taxon>Absidia</taxon>
    </lineage>
</organism>
<dbReference type="AlphaFoldDB" id="A0A1X2H976"/>
<dbReference type="InterPro" id="IPR001810">
    <property type="entry name" value="F-box_dom"/>
</dbReference>
<name>A0A1X2H976_9FUNG</name>
<dbReference type="OrthoDB" id="2125396at2759"/>
<dbReference type="EMBL" id="MCGE01000080">
    <property type="protein sequence ID" value="ORY95187.1"/>
    <property type="molecule type" value="Genomic_DNA"/>
</dbReference>
<evidence type="ECO:0000313" key="2">
    <source>
        <dbReference type="EMBL" id="ORY95187.1"/>
    </source>
</evidence>
<gene>
    <name evidence="2" type="ORF">BCR42DRAFT_457622</name>
</gene>
<dbReference type="Gene3D" id="1.20.1280.50">
    <property type="match status" value="1"/>
</dbReference>
<feature type="domain" description="F-box" evidence="1">
    <location>
        <begin position="66"/>
        <end position="124"/>
    </location>
</feature>
<sequence length="126" mass="14781">MTIPKHYHVTTTLISNYLFFHSAEARHGWRYQANQTLHGEKFFSMNEAPFKSKSDGTVIITPHPRQLPNEILARIIHHIDETTQPAYILFGSRHPDQQRDLHACTLVNRQFYALANPLLWQELEFQ</sequence>
<evidence type="ECO:0000259" key="1">
    <source>
        <dbReference type="Pfam" id="PF12937"/>
    </source>
</evidence>
<evidence type="ECO:0000313" key="3">
    <source>
        <dbReference type="Proteomes" id="UP000193560"/>
    </source>
</evidence>
<protein>
    <recommendedName>
        <fullName evidence="1">F-box domain-containing protein</fullName>
    </recommendedName>
</protein>
<proteinExistence type="predicted"/>
<dbReference type="Pfam" id="PF12937">
    <property type="entry name" value="F-box-like"/>
    <property type="match status" value="1"/>
</dbReference>
<comment type="caution">
    <text evidence="2">The sequence shown here is derived from an EMBL/GenBank/DDBJ whole genome shotgun (WGS) entry which is preliminary data.</text>
</comment>
<dbReference type="Proteomes" id="UP000193560">
    <property type="component" value="Unassembled WGS sequence"/>
</dbReference>
<keyword evidence="3" id="KW-1185">Reference proteome</keyword>
<accession>A0A1X2H976</accession>